<protein>
    <submittedName>
        <fullName evidence="1">Uncharacterized conserved protein, AIM24 family</fullName>
    </submittedName>
</protein>
<dbReference type="Gene3D" id="3.60.160.10">
    <property type="entry name" value="Mitochondrial biogenesis AIM24"/>
    <property type="match status" value="1"/>
</dbReference>
<dbReference type="Proteomes" id="UP000199820">
    <property type="component" value="Unassembled WGS sequence"/>
</dbReference>
<reference evidence="2" key="1">
    <citation type="submission" date="2016-10" db="EMBL/GenBank/DDBJ databases">
        <authorList>
            <person name="Varghese N."/>
            <person name="Submissions S."/>
        </authorList>
    </citation>
    <scope>NUCLEOTIDE SEQUENCE [LARGE SCALE GENOMIC DNA]</scope>
    <source>
        <strain evidence="2">KH1P1</strain>
    </source>
</reference>
<dbReference type="eggNOG" id="COG2013">
    <property type="taxonomic scope" value="Bacteria"/>
</dbReference>
<evidence type="ECO:0000313" key="1">
    <source>
        <dbReference type="EMBL" id="SET60443.1"/>
    </source>
</evidence>
<keyword evidence="2" id="KW-1185">Reference proteome</keyword>
<dbReference type="InterPro" id="IPR036983">
    <property type="entry name" value="AIM24_sf"/>
</dbReference>
<organism evidence="1 2">
    <name type="scientific">[Clostridium] aminophilum</name>
    <dbReference type="NCBI Taxonomy" id="1526"/>
    <lineage>
        <taxon>Bacteria</taxon>
        <taxon>Bacillati</taxon>
        <taxon>Bacillota</taxon>
        <taxon>Clostridia</taxon>
        <taxon>Lachnospirales</taxon>
        <taxon>Lachnospiraceae</taxon>
    </lineage>
</organism>
<sequence>MNIRNFENDTRKFAENKDNFYVLEYLRDASVSPMNAAAEYFMSKMGVHRRQVAIKLENGRSAMIQSGAMQWMAGDINVSTGVKGVGDFFGKMMKGAVTGESAIKPEYTGNGWLVLEPTYKYILLVDVAEWGSGLTIEDGMFYACAGTVKTAVVARKNLSSATLGGEGLFNLSLSGSGVAALESNVPYDELIEVELDNDTLKIDGNYAVCWSSSLDFTVERTTKTLIGSAASGEGLVNVFRGTGKVLMSPVTPTTSLYEATNTVSAKAAKK</sequence>
<dbReference type="RefSeq" id="WP_074649708.1">
    <property type="nucleotide sequence ID" value="NZ_FOIL01000027.1"/>
</dbReference>
<dbReference type="InterPro" id="IPR002838">
    <property type="entry name" value="AIM24"/>
</dbReference>
<accession>A0A1I0FQK0</accession>
<proteinExistence type="predicted"/>
<name>A0A1I0FQK0_9FIRM</name>
<dbReference type="EMBL" id="FOIL01000027">
    <property type="protein sequence ID" value="SET60443.1"/>
    <property type="molecule type" value="Genomic_DNA"/>
</dbReference>
<dbReference type="Pfam" id="PF01987">
    <property type="entry name" value="AIM24"/>
    <property type="match status" value="1"/>
</dbReference>
<dbReference type="PANTHER" id="PTHR38074:SF1">
    <property type="entry name" value="ALTERED INHERITANCE OF MITOCHONDRIA PROTEIN 24, MITOCHONDRIAL"/>
    <property type="match status" value="1"/>
</dbReference>
<dbReference type="AlphaFoldDB" id="A0A1I0FQK0"/>
<dbReference type="InterPro" id="IPR016031">
    <property type="entry name" value="Trp_RNA-bd_attenuator-like_dom"/>
</dbReference>
<dbReference type="PANTHER" id="PTHR38074">
    <property type="entry name" value="ALTERED INHERITANCE OF MITOCHONDRIA PROTEIN 24, MITOCHONDRIAL"/>
    <property type="match status" value="1"/>
</dbReference>
<dbReference type="SUPFAM" id="SSF51219">
    <property type="entry name" value="TRAP-like"/>
    <property type="match status" value="1"/>
</dbReference>
<dbReference type="OrthoDB" id="9779518at2"/>
<evidence type="ECO:0000313" key="2">
    <source>
        <dbReference type="Proteomes" id="UP000199820"/>
    </source>
</evidence>
<gene>
    <name evidence="1" type="ORF">SAMN04487771_102731</name>
</gene>